<reference evidence="1" key="2">
    <citation type="journal article" date="2015" name="Data Brief">
        <title>Shoot transcriptome of the giant reed, Arundo donax.</title>
        <authorList>
            <person name="Barrero R.A."/>
            <person name="Guerrero F.D."/>
            <person name="Moolhuijzen P."/>
            <person name="Goolsby J.A."/>
            <person name="Tidwell J."/>
            <person name="Bellgard S.E."/>
            <person name="Bellgard M.I."/>
        </authorList>
    </citation>
    <scope>NUCLEOTIDE SEQUENCE</scope>
    <source>
        <tissue evidence="1">Shoot tissue taken approximately 20 cm above the soil surface</tissue>
    </source>
</reference>
<name>A0A0A8Y6B8_ARUDO</name>
<evidence type="ECO:0000313" key="1">
    <source>
        <dbReference type="EMBL" id="JAD20600.1"/>
    </source>
</evidence>
<proteinExistence type="predicted"/>
<protein>
    <submittedName>
        <fullName evidence="1">Uncharacterized protein</fullName>
    </submittedName>
</protein>
<organism evidence="1">
    <name type="scientific">Arundo donax</name>
    <name type="common">Giant reed</name>
    <name type="synonym">Donax arundinaceus</name>
    <dbReference type="NCBI Taxonomy" id="35708"/>
    <lineage>
        <taxon>Eukaryota</taxon>
        <taxon>Viridiplantae</taxon>
        <taxon>Streptophyta</taxon>
        <taxon>Embryophyta</taxon>
        <taxon>Tracheophyta</taxon>
        <taxon>Spermatophyta</taxon>
        <taxon>Magnoliopsida</taxon>
        <taxon>Liliopsida</taxon>
        <taxon>Poales</taxon>
        <taxon>Poaceae</taxon>
        <taxon>PACMAD clade</taxon>
        <taxon>Arundinoideae</taxon>
        <taxon>Arundineae</taxon>
        <taxon>Arundo</taxon>
    </lineage>
</organism>
<dbReference type="AlphaFoldDB" id="A0A0A8Y6B8"/>
<reference evidence="1" key="1">
    <citation type="submission" date="2014-09" db="EMBL/GenBank/DDBJ databases">
        <authorList>
            <person name="Magalhaes I.L.F."/>
            <person name="Oliveira U."/>
            <person name="Santos F.R."/>
            <person name="Vidigal T.H.D.A."/>
            <person name="Brescovit A.D."/>
            <person name="Santos A.J."/>
        </authorList>
    </citation>
    <scope>NUCLEOTIDE SEQUENCE</scope>
    <source>
        <tissue evidence="1">Shoot tissue taken approximately 20 cm above the soil surface</tissue>
    </source>
</reference>
<sequence length="42" mass="4800">MQLSTCSFKSAVREPSFVSPEIYFSHKMYCTVQTPSTFSFAK</sequence>
<dbReference type="EMBL" id="GBRH01277295">
    <property type="protein sequence ID" value="JAD20600.1"/>
    <property type="molecule type" value="Transcribed_RNA"/>
</dbReference>
<accession>A0A0A8Y6B8</accession>